<dbReference type="RefSeq" id="WP_099880445.1">
    <property type="nucleotide sequence ID" value="NZ_CP024608.1"/>
</dbReference>
<gene>
    <name evidence="1" type="ORF">CR152_27840</name>
</gene>
<protein>
    <submittedName>
        <fullName evidence="1">Uncharacterized protein</fullName>
    </submittedName>
</protein>
<evidence type="ECO:0000313" key="1">
    <source>
        <dbReference type="EMBL" id="ATQ77889.1"/>
    </source>
</evidence>
<sequence>MTTVDHTRITTLIEQRIRDEVRDESREAVDAFASVIEAELYKLGVYAPLTNMYELIEQVRTKHIENMVNKRIVDLVERLVQGEQVPAQSVVVTSERALTAQQVERIKKGMLDDLPAGCKVAVLHGGLTVGAVV</sequence>
<dbReference type="AlphaFoldDB" id="A0A2D2DSD9"/>
<organism evidence="1 2">
    <name type="scientific">Massilia violaceinigra</name>
    <dbReference type="NCBI Taxonomy" id="2045208"/>
    <lineage>
        <taxon>Bacteria</taxon>
        <taxon>Pseudomonadati</taxon>
        <taxon>Pseudomonadota</taxon>
        <taxon>Betaproteobacteria</taxon>
        <taxon>Burkholderiales</taxon>
        <taxon>Oxalobacteraceae</taxon>
        <taxon>Telluria group</taxon>
        <taxon>Massilia</taxon>
    </lineage>
</organism>
<evidence type="ECO:0000313" key="2">
    <source>
        <dbReference type="Proteomes" id="UP000229897"/>
    </source>
</evidence>
<proteinExistence type="predicted"/>
<keyword evidence="2" id="KW-1185">Reference proteome</keyword>
<dbReference type="KEGG" id="mass:CR152_27840"/>
<dbReference type="Proteomes" id="UP000229897">
    <property type="component" value="Chromosome"/>
</dbReference>
<dbReference type="EMBL" id="CP024608">
    <property type="protein sequence ID" value="ATQ77889.1"/>
    <property type="molecule type" value="Genomic_DNA"/>
</dbReference>
<accession>A0A2D2DSD9</accession>
<reference evidence="1" key="1">
    <citation type="submission" date="2017-10" db="EMBL/GenBank/DDBJ databases">
        <title>Massilia psychrophilum sp. nov., a novel purple-pigmented bacterium isolated from Tianshan glacier, Xinjiang Municipality, China.</title>
        <authorList>
            <person name="Wang H."/>
        </authorList>
    </citation>
    <scope>NUCLEOTIDE SEQUENCE [LARGE SCALE GENOMIC DNA]</scope>
    <source>
        <strain evidence="1">B2</strain>
    </source>
</reference>
<name>A0A2D2DSD9_9BURK</name>
<dbReference type="OrthoDB" id="9987221at2"/>